<sequence length="375" mass="41793">MLSYWEKKNFLKYDLIVIGGGIVGLSTAIQYKWKFPESTVLVLERGVFPSGASTRNAGFACFGSVTEILDDLEQLSQEDVLDLVERRYKGLLAIRKVFGDKALDYVSNHGYELITERELPALEHLSRINELLMPIFKQKVFETVGKVGDFGFGKKVLAVIENKFEGELDSGKFIDSLWRKCGELGVKILTGSEVGEVIVEEKLVIVRHSVMDTSITFEARHLALCTNAFSKTLFPELDIQPGRGLILVTKPFSMAIPWKGAFHFDKGYVYFRNVDNRLLIGGGRNMAFDIENTTSFGTNENIKNYLKGIVEEFLFPGQVPEIEMEWSGIMGFGPNKTPIVSMPFPGVGIAVRLGGMGVAIGWQTAGELVCYFNEV</sequence>
<dbReference type="Gene3D" id="3.30.9.10">
    <property type="entry name" value="D-Amino Acid Oxidase, subunit A, domain 2"/>
    <property type="match status" value="1"/>
</dbReference>
<proteinExistence type="predicted"/>
<evidence type="ECO:0000259" key="1">
    <source>
        <dbReference type="Pfam" id="PF01266"/>
    </source>
</evidence>
<dbReference type="Pfam" id="PF01266">
    <property type="entry name" value="DAO"/>
    <property type="match status" value="1"/>
</dbReference>
<evidence type="ECO:0000313" key="2">
    <source>
        <dbReference type="EMBL" id="SDZ00670.1"/>
    </source>
</evidence>
<dbReference type="PANTHER" id="PTHR13847">
    <property type="entry name" value="SARCOSINE DEHYDROGENASE-RELATED"/>
    <property type="match status" value="1"/>
</dbReference>
<organism evidence="2 3">
    <name type="scientific">Rhodonellum ikkaensis</name>
    <dbReference type="NCBI Taxonomy" id="336829"/>
    <lineage>
        <taxon>Bacteria</taxon>
        <taxon>Pseudomonadati</taxon>
        <taxon>Bacteroidota</taxon>
        <taxon>Cytophagia</taxon>
        <taxon>Cytophagales</taxon>
        <taxon>Cytophagaceae</taxon>
        <taxon>Rhodonellum</taxon>
    </lineage>
</organism>
<reference evidence="2 3" key="1">
    <citation type="submission" date="2016-10" db="EMBL/GenBank/DDBJ databases">
        <authorList>
            <person name="Varghese N."/>
            <person name="Submissions S."/>
        </authorList>
    </citation>
    <scope>NUCLEOTIDE SEQUENCE [LARGE SCALE GENOMIC DNA]</scope>
    <source>
        <strain evidence="2 3">DSM 17997</strain>
    </source>
</reference>
<dbReference type="Gene3D" id="3.50.50.60">
    <property type="entry name" value="FAD/NAD(P)-binding domain"/>
    <property type="match status" value="1"/>
</dbReference>
<dbReference type="PANTHER" id="PTHR13847:SF281">
    <property type="entry name" value="FAD DEPENDENT OXIDOREDUCTASE DOMAIN-CONTAINING PROTEIN"/>
    <property type="match status" value="1"/>
</dbReference>
<dbReference type="EMBL" id="FNQC01000004">
    <property type="protein sequence ID" value="SDZ00670.1"/>
    <property type="molecule type" value="Genomic_DNA"/>
</dbReference>
<name>A0A1H3PHT6_9BACT</name>
<evidence type="ECO:0000313" key="3">
    <source>
        <dbReference type="Proteomes" id="UP000199663"/>
    </source>
</evidence>
<dbReference type="InterPro" id="IPR006076">
    <property type="entry name" value="FAD-dep_OxRdtase"/>
</dbReference>
<dbReference type="Proteomes" id="UP000199663">
    <property type="component" value="Unassembled WGS sequence"/>
</dbReference>
<comment type="caution">
    <text evidence="2">The sequence shown here is derived from an EMBL/GenBank/DDBJ whole genome shotgun (WGS) entry which is preliminary data.</text>
</comment>
<dbReference type="RefSeq" id="WP_019597929.1">
    <property type="nucleotide sequence ID" value="NZ_FNQC01000004.1"/>
</dbReference>
<protein>
    <submittedName>
        <fullName evidence="2">Glycine/D-amino acid oxidase</fullName>
    </submittedName>
</protein>
<dbReference type="SUPFAM" id="SSF51905">
    <property type="entry name" value="FAD/NAD(P)-binding domain"/>
    <property type="match status" value="1"/>
</dbReference>
<accession>A0A1H3PHT6</accession>
<keyword evidence="3" id="KW-1185">Reference proteome</keyword>
<dbReference type="InterPro" id="IPR036188">
    <property type="entry name" value="FAD/NAD-bd_sf"/>
</dbReference>
<gene>
    <name evidence="2" type="ORF">SAMN05444412_104275</name>
</gene>
<feature type="domain" description="FAD dependent oxidoreductase" evidence="1">
    <location>
        <begin position="14"/>
        <end position="367"/>
    </location>
</feature>